<dbReference type="InterPro" id="IPR013083">
    <property type="entry name" value="Znf_RING/FYVE/PHD"/>
</dbReference>
<gene>
    <name evidence="9" type="ORF">THASP1DRAFT_16932</name>
</gene>
<evidence type="ECO:0000313" key="9">
    <source>
        <dbReference type="EMBL" id="RKP07522.1"/>
    </source>
</evidence>
<feature type="domain" description="TRAF-type" evidence="8">
    <location>
        <begin position="108"/>
        <end position="156"/>
    </location>
</feature>
<feature type="domain" description="RING-type" evidence="7">
    <location>
        <begin position="46"/>
        <end position="84"/>
    </location>
</feature>
<keyword evidence="5" id="KW-0175">Coiled coil</keyword>
<proteinExistence type="predicted"/>
<dbReference type="STRING" id="78915.A0A4P9XNV5"/>
<dbReference type="PANTHER" id="PTHR10131:SF94">
    <property type="entry name" value="TNF RECEPTOR-ASSOCIATED FACTOR 4"/>
    <property type="match status" value="1"/>
</dbReference>
<feature type="region of interest" description="Disordered" evidence="6">
    <location>
        <begin position="403"/>
        <end position="424"/>
    </location>
</feature>
<feature type="region of interest" description="Disordered" evidence="6">
    <location>
        <begin position="1"/>
        <end position="30"/>
    </location>
</feature>
<feature type="coiled-coil region" evidence="5">
    <location>
        <begin position="255"/>
        <end position="289"/>
    </location>
</feature>
<keyword evidence="1 4" id="KW-0479">Metal-binding</keyword>
<dbReference type="SUPFAM" id="SSF57850">
    <property type="entry name" value="RING/U-box"/>
    <property type="match status" value="1"/>
</dbReference>
<dbReference type="GO" id="GO:0008270">
    <property type="term" value="F:zinc ion binding"/>
    <property type="evidence" value="ECO:0007669"/>
    <property type="project" value="UniProtKB-KW"/>
</dbReference>
<sequence>MTDIEATSSEETGRAHGGQDATTNSQTPDEDLPLVYVDTVNPNLICCICQSPFREPLTTPCGHTFCRACLQRAITVMHACPIDRLALQLEDARPADPIVRDIVNELRVQCPNYLSGCEQVLLRQDVGRHLRTGCSLTTVICPNDGCTERGPAQQMETHVKTCIYRQIECDACHAELRALELEDHRHVCVAGDSDVCCPHCLVELPLSGLDRHLDECMDYPLHCRNADVGCDWEGTRRGAGDHLRGCILGKVRMLLDDQRRRQEELEIENARLLERVQQLEAGMATMRDEMLAMSEVLPPPPLHSMPPNHLPPTAMFEDGVSMGAHLEEQQHRLIDETEQIRRDLAALNASVTAVEMKQNVQLATETIRQREEIQVLQGLYQSLAMQLRRITAERSRAPPVLLPRTAGRASGANVPATHSRTSGVQGMQTCNDAGVLMLTAYMLLSLRVAIHRCASTRNEAVGSPPLCLRVHGICGASPPVKLSLPVNSTVYPVIL</sequence>
<dbReference type="SUPFAM" id="SSF49599">
    <property type="entry name" value="TRAF domain-like"/>
    <property type="match status" value="2"/>
</dbReference>
<dbReference type="AlphaFoldDB" id="A0A4P9XNV5"/>
<dbReference type="Pfam" id="PF13445">
    <property type="entry name" value="zf-RING_UBOX"/>
    <property type="match status" value="1"/>
</dbReference>
<feature type="compositionally biased region" description="Polar residues" evidence="6">
    <location>
        <begin position="1"/>
        <end position="10"/>
    </location>
</feature>
<name>A0A4P9XNV5_9FUNG</name>
<evidence type="ECO:0000256" key="5">
    <source>
        <dbReference type="SAM" id="Coils"/>
    </source>
</evidence>
<reference evidence="10" key="1">
    <citation type="journal article" date="2018" name="Nat. Microbiol.">
        <title>Leveraging single-cell genomics to expand the fungal tree of life.</title>
        <authorList>
            <person name="Ahrendt S.R."/>
            <person name="Quandt C.A."/>
            <person name="Ciobanu D."/>
            <person name="Clum A."/>
            <person name="Salamov A."/>
            <person name="Andreopoulos B."/>
            <person name="Cheng J.F."/>
            <person name="Woyke T."/>
            <person name="Pelin A."/>
            <person name="Henrissat B."/>
            <person name="Reynolds N.K."/>
            <person name="Benny G.L."/>
            <person name="Smith M.E."/>
            <person name="James T.Y."/>
            <person name="Grigoriev I.V."/>
        </authorList>
    </citation>
    <scope>NUCLEOTIDE SEQUENCE [LARGE SCALE GENOMIC DNA]</scope>
    <source>
        <strain evidence="10">RSA 1356</strain>
    </source>
</reference>
<dbReference type="PROSITE" id="PS00518">
    <property type="entry name" value="ZF_RING_1"/>
    <property type="match status" value="1"/>
</dbReference>
<dbReference type="SMART" id="SM00184">
    <property type="entry name" value="RING"/>
    <property type="match status" value="1"/>
</dbReference>
<dbReference type="InterPro" id="IPR001841">
    <property type="entry name" value="Znf_RING"/>
</dbReference>
<evidence type="ECO:0000256" key="4">
    <source>
        <dbReference type="PROSITE-ProRule" id="PRU00207"/>
    </source>
</evidence>
<keyword evidence="2 4" id="KW-0863">Zinc-finger</keyword>
<dbReference type="EMBL" id="KZ992707">
    <property type="protein sequence ID" value="RKP07522.1"/>
    <property type="molecule type" value="Genomic_DNA"/>
</dbReference>
<dbReference type="PROSITE" id="PS50089">
    <property type="entry name" value="ZF_RING_2"/>
    <property type="match status" value="1"/>
</dbReference>
<evidence type="ECO:0000259" key="7">
    <source>
        <dbReference type="PROSITE" id="PS50089"/>
    </source>
</evidence>
<dbReference type="Pfam" id="PF02176">
    <property type="entry name" value="zf-TRAF"/>
    <property type="match status" value="1"/>
</dbReference>
<evidence type="ECO:0000313" key="10">
    <source>
        <dbReference type="Proteomes" id="UP000271241"/>
    </source>
</evidence>
<dbReference type="PROSITE" id="PS50145">
    <property type="entry name" value="ZF_TRAF"/>
    <property type="match status" value="1"/>
</dbReference>
<evidence type="ECO:0000256" key="6">
    <source>
        <dbReference type="SAM" id="MobiDB-lite"/>
    </source>
</evidence>
<dbReference type="Gene3D" id="3.30.40.10">
    <property type="entry name" value="Zinc/RING finger domain, C3HC4 (zinc finger)"/>
    <property type="match status" value="3"/>
</dbReference>
<keyword evidence="10" id="KW-1185">Reference proteome</keyword>
<dbReference type="InterPro" id="IPR001293">
    <property type="entry name" value="Znf_TRAF"/>
</dbReference>
<keyword evidence="3 4" id="KW-0862">Zinc</keyword>
<evidence type="ECO:0000259" key="8">
    <source>
        <dbReference type="PROSITE" id="PS50145"/>
    </source>
</evidence>
<dbReference type="Proteomes" id="UP000271241">
    <property type="component" value="Unassembled WGS sequence"/>
</dbReference>
<organism evidence="9 10">
    <name type="scientific">Thamnocephalis sphaerospora</name>
    <dbReference type="NCBI Taxonomy" id="78915"/>
    <lineage>
        <taxon>Eukaryota</taxon>
        <taxon>Fungi</taxon>
        <taxon>Fungi incertae sedis</taxon>
        <taxon>Zoopagomycota</taxon>
        <taxon>Zoopagomycotina</taxon>
        <taxon>Zoopagomycetes</taxon>
        <taxon>Zoopagales</taxon>
        <taxon>Sigmoideomycetaceae</taxon>
        <taxon>Thamnocephalis</taxon>
    </lineage>
</organism>
<feature type="zinc finger region" description="TRAF-type" evidence="4">
    <location>
        <begin position="108"/>
        <end position="156"/>
    </location>
</feature>
<protein>
    <submittedName>
        <fullName evidence="9">Uncharacterized protein</fullName>
    </submittedName>
</protein>
<dbReference type="InterPro" id="IPR027370">
    <property type="entry name" value="Znf-RING_euk"/>
</dbReference>
<evidence type="ECO:0000256" key="2">
    <source>
        <dbReference type="ARBA" id="ARBA00022771"/>
    </source>
</evidence>
<accession>A0A4P9XNV5</accession>
<dbReference type="PANTHER" id="PTHR10131">
    <property type="entry name" value="TNF RECEPTOR ASSOCIATED FACTOR"/>
    <property type="match status" value="1"/>
</dbReference>
<dbReference type="InterPro" id="IPR017907">
    <property type="entry name" value="Znf_RING_CS"/>
</dbReference>
<evidence type="ECO:0000256" key="1">
    <source>
        <dbReference type="ARBA" id="ARBA00022723"/>
    </source>
</evidence>
<evidence type="ECO:0000256" key="3">
    <source>
        <dbReference type="ARBA" id="ARBA00022833"/>
    </source>
</evidence>
<dbReference type="OrthoDB" id="1630758at2759"/>